<feature type="DNA-binding region" description="H-T-H motif" evidence="4">
    <location>
        <begin position="62"/>
        <end position="81"/>
    </location>
</feature>
<dbReference type="Pfam" id="PF00440">
    <property type="entry name" value="TetR_N"/>
    <property type="match status" value="1"/>
</dbReference>
<evidence type="ECO:0000259" key="6">
    <source>
        <dbReference type="PROSITE" id="PS50977"/>
    </source>
</evidence>
<evidence type="ECO:0000313" key="7">
    <source>
        <dbReference type="EMBL" id="SHM37692.1"/>
    </source>
</evidence>
<dbReference type="InterPro" id="IPR050109">
    <property type="entry name" value="HTH-type_TetR-like_transc_reg"/>
</dbReference>
<keyword evidence="1" id="KW-0805">Transcription regulation</keyword>
<gene>
    <name evidence="7" type="ORF">SAMN05216268_110235</name>
</gene>
<evidence type="ECO:0000313" key="8">
    <source>
        <dbReference type="Proteomes" id="UP000184388"/>
    </source>
</evidence>
<dbReference type="AlphaFoldDB" id="A0A9X8QV84"/>
<dbReference type="Pfam" id="PF21597">
    <property type="entry name" value="TetR_C_43"/>
    <property type="match status" value="1"/>
</dbReference>
<protein>
    <submittedName>
        <fullName evidence="7">Transcriptional regulator, TetR family</fullName>
    </submittedName>
</protein>
<dbReference type="Proteomes" id="UP000184388">
    <property type="component" value="Unassembled WGS sequence"/>
</dbReference>
<dbReference type="PROSITE" id="PS50977">
    <property type="entry name" value="HTH_TETR_2"/>
    <property type="match status" value="1"/>
</dbReference>
<dbReference type="RefSeq" id="WP_420894840.1">
    <property type="nucleotide sequence ID" value="NZ_FRBK01000010.1"/>
</dbReference>
<organism evidence="7 8">
    <name type="scientific">Streptomyces yunnanensis</name>
    <dbReference type="NCBI Taxonomy" id="156453"/>
    <lineage>
        <taxon>Bacteria</taxon>
        <taxon>Bacillati</taxon>
        <taxon>Actinomycetota</taxon>
        <taxon>Actinomycetes</taxon>
        <taxon>Kitasatosporales</taxon>
        <taxon>Streptomycetaceae</taxon>
        <taxon>Streptomyces</taxon>
    </lineage>
</organism>
<dbReference type="InterPro" id="IPR036271">
    <property type="entry name" value="Tet_transcr_reg_TetR-rel_C_sf"/>
</dbReference>
<dbReference type="InterPro" id="IPR001647">
    <property type="entry name" value="HTH_TetR"/>
</dbReference>
<dbReference type="PRINTS" id="PR00455">
    <property type="entry name" value="HTHTETR"/>
</dbReference>
<comment type="caution">
    <text evidence="7">The sequence shown here is derived from an EMBL/GenBank/DDBJ whole genome shotgun (WGS) entry which is preliminary data.</text>
</comment>
<feature type="domain" description="HTH tetR-type" evidence="6">
    <location>
        <begin position="40"/>
        <end position="99"/>
    </location>
</feature>
<feature type="compositionally biased region" description="Low complexity" evidence="5">
    <location>
        <begin position="16"/>
        <end position="25"/>
    </location>
</feature>
<reference evidence="8" key="1">
    <citation type="submission" date="2016-11" db="EMBL/GenBank/DDBJ databases">
        <authorList>
            <person name="Jaros S."/>
            <person name="Januszkiewicz K."/>
            <person name="Wedrychowicz H."/>
        </authorList>
    </citation>
    <scope>NUCLEOTIDE SEQUENCE [LARGE SCALE GENOMIC DNA]</scope>
    <source>
        <strain evidence="8">CGMCC 4.3555</strain>
    </source>
</reference>
<evidence type="ECO:0000256" key="4">
    <source>
        <dbReference type="PROSITE-ProRule" id="PRU00335"/>
    </source>
</evidence>
<dbReference type="InterPro" id="IPR049445">
    <property type="entry name" value="TetR_SbtR-like_C"/>
</dbReference>
<dbReference type="InterPro" id="IPR009057">
    <property type="entry name" value="Homeodomain-like_sf"/>
</dbReference>
<dbReference type="GO" id="GO:0003700">
    <property type="term" value="F:DNA-binding transcription factor activity"/>
    <property type="evidence" value="ECO:0007669"/>
    <property type="project" value="TreeGrafter"/>
</dbReference>
<name>A0A9X8QV84_9ACTN</name>
<dbReference type="PANTHER" id="PTHR30055:SF234">
    <property type="entry name" value="HTH-TYPE TRANSCRIPTIONAL REGULATOR BETI"/>
    <property type="match status" value="1"/>
</dbReference>
<dbReference type="Gene3D" id="1.10.357.10">
    <property type="entry name" value="Tetracycline Repressor, domain 2"/>
    <property type="match status" value="1"/>
</dbReference>
<dbReference type="EMBL" id="FRBK01000010">
    <property type="protein sequence ID" value="SHM37692.1"/>
    <property type="molecule type" value="Genomic_DNA"/>
</dbReference>
<accession>A0A9X8QV84</accession>
<evidence type="ECO:0000256" key="2">
    <source>
        <dbReference type="ARBA" id="ARBA00023125"/>
    </source>
</evidence>
<dbReference type="GO" id="GO:0000976">
    <property type="term" value="F:transcription cis-regulatory region binding"/>
    <property type="evidence" value="ECO:0007669"/>
    <property type="project" value="TreeGrafter"/>
</dbReference>
<evidence type="ECO:0000256" key="1">
    <source>
        <dbReference type="ARBA" id="ARBA00023015"/>
    </source>
</evidence>
<proteinExistence type="predicted"/>
<keyword evidence="3" id="KW-0804">Transcription</keyword>
<evidence type="ECO:0000256" key="5">
    <source>
        <dbReference type="SAM" id="MobiDB-lite"/>
    </source>
</evidence>
<sequence>MATETAGQRRAERAAAAHAPAGTPASPDAPAIRPMRADARRNYERLLTEARTAFTEHGTDSSLEDIARRAGVGIGTLYRHFPNRTALMGAVFQGEVEALLCYARELADAPQPCTALVDWLRALITHASTYRGLSRALMTAYADESSGMARCRVPLGEAGSALLARAQQAGAVRRDVVIGDLLQLTNGIALAAEESPDDPELADRLLTLTLRGLKAGGTGREAGA</sequence>
<dbReference type="SUPFAM" id="SSF46689">
    <property type="entry name" value="Homeodomain-like"/>
    <property type="match status" value="1"/>
</dbReference>
<dbReference type="SUPFAM" id="SSF48498">
    <property type="entry name" value="Tetracyclin repressor-like, C-terminal domain"/>
    <property type="match status" value="1"/>
</dbReference>
<feature type="region of interest" description="Disordered" evidence="5">
    <location>
        <begin position="1"/>
        <end position="32"/>
    </location>
</feature>
<dbReference type="PANTHER" id="PTHR30055">
    <property type="entry name" value="HTH-TYPE TRANSCRIPTIONAL REGULATOR RUTR"/>
    <property type="match status" value="1"/>
</dbReference>
<evidence type="ECO:0000256" key="3">
    <source>
        <dbReference type="ARBA" id="ARBA00023163"/>
    </source>
</evidence>
<keyword evidence="2 4" id="KW-0238">DNA-binding</keyword>